<keyword evidence="7" id="KW-0411">Iron-sulfur</keyword>
<keyword evidence="8" id="KW-0805">Transcription regulation</keyword>
<dbReference type="AlphaFoldDB" id="A0A6J6EXV6"/>
<gene>
    <name evidence="13" type="ORF">UFOPK1740_00931</name>
</gene>
<keyword evidence="6" id="KW-0408">Iron</keyword>
<dbReference type="EMBL" id="CAEZTU010000050">
    <property type="protein sequence ID" value="CAB4580976.1"/>
    <property type="molecule type" value="Genomic_DNA"/>
</dbReference>
<reference evidence="13" key="1">
    <citation type="submission" date="2020-05" db="EMBL/GenBank/DDBJ databases">
        <authorList>
            <person name="Chiriac C."/>
            <person name="Salcher M."/>
            <person name="Ghai R."/>
            <person name="Kavagutti S V."/>
        </authorList>
    </citation>
    <scope>NUCLEOTIDE SEQUENCE</scope>
</reference>
<sequence>MADVTRLPGPNADLWDWQLKGACRGEDPEIFFHPEGERGPARENRIALAKSICATCPVLRQCAEHALAVREPYGVWGAMSEDDREAIYAPVKESLPVAG</sequence>
<dbReference type="Pfam" id="PF02467">
    <property type="entry name" value="Whib"/>
    <property type="match status" value="1"/>
</dbReference>
<dbReference type="InterPro" id="IPR003482">
    <property type="entry name" value="Whib"/>
</dbReference>
<evidence type="ECO:0000259" key="12">
    <source>
        <dbReference type="PROSITE" id="PS51674"/>
    </source>
</evidence>
<keyword evidence="4" id="KW-0963">Cytoplasm</keyword>
<evidence type="ECO:0000256" key="11">
    <source>
        <dbReference type="ARBA" id="ARBA00023163"/>
    </source>
</evidence>
<dbReference type="PANTHER" id="PTHR38839:SF5">
    <property type="entry name" value="TRANSCRIPTIONAL REGULATOR WHID"/>
    <property type="match status" value="1"/>
</dbReference>
<feature type="domain" description="4Fe-4S Wbl-type" evidence="12">
    <location>
        <begin position="22"/>
        <end position="86"/>
    </location>
</feature>
<dbReference type="PROSITE" id="PS51674">
    <property type="entry name" value="4FE4S_WBL"/>
    <property type="match status" value="1"/>
</dbReference>
<dbReference type="PANTHER" id="PTHR38839">
    <property type="entry name" value="TRANSCRIPTIONAL REGULATOR WHID-RELATED"/>
    <property type="match status" value="1"/>
</dbReference>
<evidence type="ECO:0000256" key="4">
    <source>
        <dbReference type="ARBA" id="ARBA00022490"/>
    </source>
</evidence>
<organism evidence="13">
    <name type="scientific">freshwater metagenome</name>
    <dbReference type="NCBI Taxonomy" id="449393"/>
    <lineage>
        <taxon>unclassified sequences</taxon>
        <taxon>metagenomes</taxon>
        <taxon>ecological metagenomes</taxon>
    </lineage>
</organism>
<dbReference type="GO" id="GO:0003677">
    <property type="term" value="F:DNA binding"/>
    <property type="evidence" value="ECO:0007669"/>
    <property type="project" value="UniProtKB-KW"/>
</dbReference>
<evidence type="ECO:0000256" key="9">
    <source>
        <dbReference type="ARBA" id="ARBA00023125"/>
    </source>
</evidence>
<accession>A0A6J6EXV6</accession>
<evidence type="ECO:0000313" key="13">
    <source>
        <dbReference type="EMBL" id="CAB4580976.1"/>
    </source>
</evidence>
<evidence type="ECO:0000256" key="1">
    <source>
        <dbReference type="ARBA" id="ARBA00001966"/>
    </source>
</evidence>
<dbReference type="GO" id="GO:0045454">
    <property type="term" value="P:cell redox homeostasis"/>
    <property type="evidence" value="ECO:0007669"/>
    <property type="project" value="TreeGrafter"/>
</dbReference>
<dbReference type="GO" id="GO:0046872">
    <property type="term" value="F:metal ion binding"/>
    <property type="evidence" value="ECO:0007669"/>
    <property type="project" value="UniProtKB-KW"/>
</dbReference>
<protein>
    <submittedName>
        <fullName evidence="13">Unannotated protein</fullName>
    </submittedName>
</protein>
<evidence type="ECO:0000256" key="7">
    <source>
        <dbReference type="ARBA" id="ARBA00023014"/>
    </source>
</evidence>
<proteinExistence type="inferred from homology"/>
<evidence type="ECO:0000256" key="5">
    <source>
        <dbReference type="ARBA" id="ARBA00022723"/>
    </source>
</evidence>
<evidence type="ECO:0000256" key="6">
    <source>
        <dbReference type="ARBA" id="ARBA00023004"/>
    </source>
</evidence>
<dbReference type="HAMAP" id="MF_01479">
    <property type="entry name" value="WhiB"/>
    <property type="match status" value="1"/>
</dbReference>
<keyword evidence="5" id="KW-0479">Metal-binding</keyword>
<evidence type="ECO:0000256" key="10">
    <source>
        <dbReference type="ARBA" id="ARBA00023157"/>
    </source>
</evidence>
<keyword evidence="10" id="KW-1015">Disulfide bond</keyword>
<evidence type="ECO:0000256" key="8">
    <source>
        <dbReference type="ARBA" id="ARBA00023015"/>
    </source>
</evidence>
<keyword evidence="11" id="KW-0804">Transcription</keyword>
<name>A0A6J6EXV6_9ZZZZ</name>
<comment type="similarity">
    <text evidence="2">Belongs to the WhiB family.</text>
</comment>
<evidence type="ECO:0000256" key="3">
    <source>
        <dbReference type="ARBA" id="ARBA00022485"/>
    </source>
</evidence>
<evidence type="ECO:0000256" key="2">
    <source>
        <dbReference type="ARBA" id="ARBA00006597"/>
    </source>
</evidence>
<dbReference type="InterPro" id="IPR034768">
    <property type="entry name" value="4FE4S_WBL"/>
</dbReference>
<comment type="cofactor">
    <cofactor evidence="1">
        <name>[4Fe-4S] cluster</name>
        <dbReference type="ChEBI" id="CHEBI:49883"/>
    </cofactor>
</comment>
<dbReference type="GO" id="GO:0051539">
    <property type="term" value="F:4 iron, 4 sulfur cluster binding"/>
    <property type="evidence" value="ECO:0007669"/>
    <property type="project" value="UniProtKB-KW"/>
</dbReference>
<dbReference type="GO" id="GO:0045892">
    <property type="term" value="P:negative regulation of DNA-templated transcription"/>
    <property type="evidence" value="ECO:0007669"/>
    <property type="project" value="TreeGrafter"/>
</dbReference>
<keyword evidence="3" id="KW-0004">4Fe-4S</keyword>
<dbReference type="GO" id="GO:0047134">
    <property type="term" value="F:protein-disulfide reductase [NAD(P)H] activity"/>
    <property type="evidence" value="ECO:0007669"/>
    <property type="project" value="TreeGrafter"/>
</dbReference>
<keyword evidence="9" id="KW-0238">DNA-binding</keyword>